<dbReference type="PROSITE" id="PS60002">
    <property type="entry name" value="PHOSPHOKETOLASE_1"/>
    <property type="match status" value="1"/>
</dbReference>
<dbReference type="InterPro" id="IPR023058">
    <property type="entry name" value="PPIase_PpiC_CS"/>
</dbReference>
<evidence type="ECO:0000259" key="13">
    <source>
        <dbReference type="PROSITE" id="PS50198"/>
    </source>
</evidence>
<comment type="caution">
    <text evidence="14">The sequence shown here is derived from an EMBL/GenBank/DDBJ whole genome shotgun (WGS) entry which is preliminary data.</text>
</comment>
<dbReference type="Pfam" id="PF00639">
    <property type="entry name" value="Rotamase"/>
    <property type="match status" value="1"/>
</dbReference>
<keyword evidence="15" id="KW-1185">Reference proteome</keyword>
<evidence type="ECO:0000256" key="12">
    <source>
        <dbReference type="SAM" id="Phobius"/>
    </source>
</evidence>
<name>A0A139SVH6_9GAMM</name>
<dbReference type="InterPro" id="IPR000297">
    <property type="entry name" value="PPIase_PpiC"/>
</dbReference>
<dbReference type="Gene3D" id="1.10.4030.10">
    <property type="entry name" value="Porin chaperone SurA, peptide-binding domain"/>
    <property type="match status" value="1"/>
</dbReference>
<evidence type="ECO:0000313" key="15">
    <source>
        <dbReference type="Proteomes" id="UP000072660"/>
    </source>
</evidence>
<dbReference type="PROSITE" id="PS50198">
    <property type="entry name" value="PPIC_PPIASE_2"/>
    <property type="match status" value="1"/>
</dbReference>
<dbReference type="PANTHER" id="PTHR47529">
    <property type="entry name" value="PEPTIDYL-PROLYL CIS-TRANS ISOMERASE D"/>
    <property type="match status" value="1"/>
</dbReference>
<dbReference type="GO" id="GO:0005975">
    <property type="term" value="P:carbohydrate metabolic process"/>
    <property type="evidence" value="ECO:0007669"/>
    <property type="project" value="InterPro"/>
</dbReference>
<evidence type="ECO:0000256" key="2">
    <source>
        <dbReference type="ARBA" id="ARBA00022475"/>
    </source>
</evidence>
<evidence type="ECO:0000256" key="5">
    <source>
        <dbReference type="ARBA" id="ARBA00022989"/>
    </source>
</evidence>
<keyword evidence="11 14" id="KW-0413">Isomerase</keyword>
<dbReference type="GO" id="GO:0003755">
    <property type="term" value="F:peptidyl-prolyl cis-trans isomerase activity"/>
    <property type="evidence" value="ECO:0007669"/>
    <property type="project" value="UniProtKB-KW"/>
</dbReference>
<feature type="domain" description="PpiC" evidence="13">
    <location>
        <begin position="266"/>
        <end position="365"/>
    </location>
</feature>
<dbReference type="InterPro" id="IPR046357">
    <property type="entry name" value="PPIase_dom_sf"/>
</dbReference>
<dbReference type="EMBL" id="LSZO01000112">
    <property type="protein sequence ID" value="KXU38597.1"/>
    <property type="molecule type" value="Genomic_DNA"/>
</dbReference>
<dbReference type="PANTHER" id="PTHR47529:SF1">
    <property type="entry name" value="PERIPLASMIC CHAPERONE PPID"/>
    <property type="match status" value="1"/>
</dbReference>
<accession>A0A139SVH6</accession>
<evidence type="ECO:0000256" key="1">
    <source>
        <dbReference type="ARBA" id="ARBA00004382"/>
    </source>
</evidence>
<dbReference type="InterPro" id="IPR019790">
    <property type="entry name" value="Xul5P/Fru6P_PKetolase_CS"/>
</dbReference>
<dbReference type="SUPFAM" id="SSF109998">
    <property type="entry name" value="Triger factor/SurA peptide-binding domain-like"/>
    <property type="match status" value="1"/>
</dbReference>
<comment type="similarity">
    <text evidence="8">Belongs to the PpiD chaperone family.</text>
</comment>
<organism evidence="14 15">
    <name type="scientific">Ventosimonas gracilis</name>
    <dbReference type="NCBI Taxonomy" id="1680762"/>
    <lineage>
        <taxon>Bacteria</taxon>
        <taxon>Pseudomonadati</taxon>
        <taxon>Pseudomonadota</taxon>
        <taxon>Gammaproteobacteria</taxon>
        <taxon>Pseudomonadales</taxon>
        <taxon>Ventosimonadaceae</taxon>
        <taxon>Ventosimonas</taxon>
    </lineage>
</organism>
<evidence type="ECO:0000256" key="11">
    <source>
        <dbReference type="PROSITE-ProRule" id="PRU00278"/>
    </source>
</evidence>
<dbReference type="GO" id="GO:0016832">
    <property type="term" value="F:aldehyde-lyase activity"/>
    <property type="evidence" value="ECO:0007669"/>
    <property type="project" value="InterPro"/>
</dbReference>
<evidence type="ECO:0000256" key="4">
    <source>
        <dbReference type="ARBA" id="ARBA00022692"/>
    </source>
</evidence>
<comment type="subcellular location">
    <subcellularLocation>
        <location evidence="1">Cell inner membrane</location>
        <topology evidence="1">Single-pass type II membrane protein</topology>
        <orientation evidence="1">Periplasmic side</orientation>
    </subcellularLocation>
</comment>
<dbReference type="Proteomes" id="UP000072660">
    <property type="component" value="Unassembled WGS sequence"/>
</dbReference>
<dbReference type="SUPFAM" id="SSF54534">
    <property type="entry name" value="FKBP-like"/>
    <property type="match status" value="1"/>
</dbReference>
<evidence type="ECO:0000313" key="14">
    <source>
        <dbReference type="EMBL" id="KXU38597.1"/>
    </source>
</evidence>
<keyword evidence="7" id="KW-0143">Chaperone</keyword>
<dbReference type="InterPro" id="IPR052029">
    <property type="entry name" value="PpiD_chaperone"/>
</dbReference>
<dbReference type="RefSeq" id="WP_068388929.1">
    <property type="nucleotide sequence ID" value="NZ_LSZO01000112.1"/>
</dbReference>
<feature type="transmembrane region" description="Helical" evidence="12">
    <location>
        <begin position="12"/>
        <end position="37"/>
    </location>
</feature>
<keyword evidence="5 12" id="KW-1133">Transmembrane helix</keyword>
<evidence type="ECO:0000256" key="10">
    <source>
        <dbReference type="ARBA" id="ARBA00042775"/>
    </source>
</evidence>
<keyword evidence="6 12" id="KW-0472">Membrane</keyword>
<protein>
    <recommendedName>
        <fullName evidence="9">Periplasmic chaperone PpiD</fullName>
    </recommendedName>
    <alternativeName>
        <fullName evidence="10">Periplasmic folding chaperone</fullName>
    </alternativeName>
</protein>
<dbReference type="OrthoDB" id="9812372at2"/>
<dbReference type="GO" id="GO:0005886">
    <property type="term" value="C:plasma membrane"/>
    <property type="evidence" value="ECO:0007669"/>
    <property type="project" value="UniProtKB-SubCell"/>
</dbReference>
<evidence type="ECO:0000256" key="7">
    <source>
        <dbReference type="ARBA" id="ARBA00023186"/>
    </source>
</evidence>
<keyword evidence="2" id="KW-1003">Cell membrane</keyword>
<evidence type="ECO:0000256" key="8">
    <source>
        <dbReference type="ARBA" id="ARBA00038408"/>
    </source>
</evidence>
<dbReference type="InterPro" id="IPR027304">
    <property type="entry name" value="Trigger_fact/SurA_dom_sf"/>
</dbReference>
<evidence type="ECO:0000256" key="3">
    <source>
        <dbReference type="ARBA" id="ARBA00022519"/>
    </source>
</evidence>
<evidence type="ECO:0000256" key="6">
    <source>
        <dbReference type="ARBA" id="ARBA00023136"/>
    </source>
</evidence>
<keyword evidence="3" id="KW-0997">Cell inner membrane</keyword>
<sequence length="623" mass="69461">MLQNIRDNSQGWIAKTIIGVIVLLLSLTGFEAIFGGFRSGSLAAKVNGEAISQNELEQAVQIQAAQLAQQLSERLGVNFDASRLDEKELRESALRGLIERRLLLQNASEEKLRFSAQSLDQLILQTPEFQQDGKFSAERFDQAVRSMGYSRMQYRSLLEAEMLIAQMRLGWVSSGFVTDEEVQAFARLERQTRSFASLRFATEPEQVKVSDEDIRAWYQAHPDDYMSPEQVVVQYLELKKQDFAERAAPSEEALQAAYQREIASLAEQRNAAHILIEVSNKLNDAQAKAKIESIAERLAKGEDFAALAKAFSDDTGSADEGGELGYAGRGVYETPFEQALYSLKVGEVSAPVRTDYGWHLIKLLAEPKVPSFASLKAKLEQDIKAQQAAQDFAQAKRSLEAAAFEAADLAQPAQEFNLAIQTTEAFGRDGGEGIASHQDVVQAAWSTDVLEEGSNSKLIDLDADTALVLRVKEHQKSEPLAFEQVASQIRKQLTAQRAQEQAKEKGEQRLKQLREGNRDALEGETWQQVENASRNQEGVDPLLLQTLFRLPHPQSADKPEFSGITLDNGDYLIVRLSSVNEPEVLLAAEEKTFYQQALASRRGAEDFAAFRQQLQQQAKIKRY</sequence>
<dbReference type="Pfam" id="PF13624">
    <property type="entry name" value="SurA_N_3"/>
    <property type="match status" value="1"/>
</dbReference>
<dbReference type="PROSITE" id="PS01096">
    <property type="entry name" value="PPIC_PPIASE_1"/>
    <property type="match status" value="1"/>
</dbReference>
<keyword evidence="11" id="KW-0697">Rotamase</keyword>
<evidence type="ECO:0000256" key="9">
    <source>
        <dbReference type="ARBA" id="ARBA00040743"/>
    </source>
</evidence>
<dbReference type="Gene3D" id="3.10.50.40">
    <property type="match status" value="1"/>
</dbReference>
<dbReference type="Pfam" id="PF13145">
    <property type="entry name" value="Rotamase_2"/>
    <property type="match status" value="1"/>
</dbReference>
<proteinExistence type="inferred from homology"/>
<gene>
    <name evidence="14" type="ORF">AXE65_00070</name>
</gene>
<keyword evidence="4 12" id="KW-0812">Transmembrane</keyword>
<reference evidence="14 15" key="1">
    <citation type="submission" date="2016-02" db="EMBL/GenBank/DDBJ databases">
        <authorList>
            <person name="Wen L."/>
            <person name="He K."/>
            <person name="Yang H."/>
        </authorList>
    </citation>
    <scope>NUCLEOTIDE SEQUENCE [LARGE SCALE GENOMIC DNA]</scope>
    <source>
        <strain evidence="14 15">CV58</strain>
    </source>
</reference>
<dbReference type="AlphaFoldDB" id="A0A139SVH6"/>